<evidence type="ECO:0000256" key="1">
    <source>
        <dbReference type="SAM" id="Phobius"/>
    </source>
</evidence>
<dbReference type="Pfam" id="PF11151">
    <property type="entry name" value="DUF2929"/>
    <property type="match status" value="1"/>
</dbReference>
<accession>A0A0R2CT84</accession>
<proteinExistence type="predicted"/>
<evidence type="ECO:0008006" key="4">
    <source>
        <dbReference type="Google" id="ProtNLM"/>
    </source>
</evidence>
<keyword evidence="1" id="KW-1133">Transmembrane helix</keyword>
<protein>
    <recommendedName>
        <fullName evidence="4">DUF2929 domain-containing protein</fullName>
    </recommendedName>
</protein>
<gene>
    <name evidence="2" type="ORF">FC87_GL000944</name>
</gene>
<name>A0A0R2CT84_9LACO</name>
<feature type="transmembrane region" description="Helical" evidence="1">
    <location>
        <begin position="39"/>
        <end position="62"/>
    </location>
</feature>
<organism evidence="2 3">
    <name type="scientific">Fructilactobacillus florum DSM 22689 = JCM 16035</name>
    <dbReference type="NCBI Taxonomy" id="1423745"/>
    <lineage>
        <taxon>Bacteria</taxon>
        <taxon>Bacillati</taxon>
        <taxon>Bacillota</taxon>
        <taxon>Bacilli</taxon>
        <taxon>Lactobacillales</taxon>
        <taxon>Lactobacillaceae</taxon>
        <taxon>Fructilactobacillus</taxon>
    </lineage>
</organism>
<dbReference type="InterPro" id="IPR021324">
    <property type="entry name" value="DUF2929"/>
</dbReference>
<dbReference type="Proteomes" id="UP000051586">
    <property type="component" value="Unassembled WGS sequence"/>
</dbReference>
<keyword evidence="1" id="KW-0472">Membrane</keyword>
<dbReference type="EMBL" id="AYZI01000005">
    <property type="protein sequence ID" value="KRM91433.1"/>
    <property type="molecule type" value="Genomic_DNA"/>
</dbReference>
<dbReference type="AlphaFoldDB" id="A0A0R2CT84"/>
<keyword evidence="1" id="KW-0812">Transmembrane</keyword>
<comment type="caution">
    <text evidence="2">The sequence shown here is derived from an EMBL/GenBank/DDBJ whole genome shotgun (WGS) entry which is preliminary data.</text>
</comment>
<sequence length="64" mass="6790">MKMKTIAANLTTLFWGIVYGEIIGYIGSALVQSTFTKTIAINVAIVGGLIALIGINLLKLVIKP</sequence>
<reference evidence="2 3" key="1">
    <citation type="journal article" date="2015" name="Genome Announc.">
        <title>Expanding the biotechnology potential of lactobacilli through comparative genomics of 213 strains and associated genera.</title>
        <authorList>
            <person name="Sun Z."/>
            <person name="Harris H.M."/>
            <person name="McCann A."/>
            <person name="Guo C."/>
            <person name="Argimon S."/>
            <person name="Zhang W."/>
            <person name="Yang X."/>
            <person name="Jeffery I.B."/>
            <person name="Cooney J.C."/>
            <person name="Kagawa T.F."/>
            <person name="Liu W."/>
            <person name="Song Y."/>
            <person name="Salvetti E."/>
            <person name="Wrobel A."/>
            <person name="Rasinkangas P."/>
            <person name="Parkhill J."/>
            <person name="Rea M.C."/>
            <person name="O'Sullivan O."/>
            <person name="Ritari J."/>
            <person name="Douillard F.P."/>
            <person name="Paul Ross R."/>
            <person name="Yang R."/>
            <person name="Briner A.E."/>
            <person name="Felis G.E."/>
            <person name="de Vos W.M."/>
            <person name="Barrangou R."/>
            <person name="Klaenhammer T.R."/>
            <person name="Caufield P.W."/>
            <person name="Cui Y."/>
            <person name="Zhang H."/>
            <person name="O'Toole P.W."/>
        </authorList>
    </citation>
    <scope>NUCLEOTIDE SEQUENCE [LARGE SCALE GENOMIC DNA]</scope>
    <source>
        <strain evidence="2 3">DSM 22689</strain>
    </source>
</reference>
<evidence type="ECO:0000313" key="3">
    <source>
        <dbReference type="Proteomes" id="UP000051586"/>
    </source>
</evidence>
<evidence type="ECO:0000313" key="2">
    <source>
        <dbReference type="EMBL" id="KRM91433.1"/>
    </source>
</evidence>
<dbReference type="PATRIC" id="fig|1423745.4.peg.1005"/>